<keyword evidence="2" id="KW-1185">Reference proteome</keyword>
<proteinExistence type="predicted"/>
<evidence type="ECO:0000313" key="2">
    <source>
        <dbReference type="Proteomes" id="UP001162030"/>
    </source>
</evidence>
<protein>
    <submittedName>
        <fullName evidence="1">Uncharacterized protein</fullName>
    </submittedName>
</protein>
<name>A0ABN8X591_9GAMM</name>
<sequence length="41" mass="4663">MQSKEGLCVDLPVEDMVVVELKAVEKRLSYTRNEYSLTSDS</sequence>
<dbReference type="EMBL" id="OX458333">
    <property type="protein sequence ID" value="CAI8827112.1"/>
    <property type="molecule type" value="Genomic_DNA"/>
</dbReference>
<gene>
    <name evidence="1" type="ORF">MSZNOR_2073</name>
</gene>
<accession>A0ABN8X591</accession>
<dbReference type="Proteomes" id="UP001162030">
    <property type="component" value="Chromosome"/>
</dbReference>
<organism evidence="1 2">
    <name type="scientific">Methylocaldum szegediense</name>
    <dbReference type="NCBI Taxonomy" id="73780"/>
    <lineage>
        <taxon>Bacteria</taxon>
        <taxon>Pseudomonadati</taxon>
        <taxon>Pseudomonadota</taxon>
        <taxon>Gammaproteobacteria</taxon>
        <taxon>Methylococcales</taxon>
        <taxon>Methylococcaceae</taxon>
        <taxon>Methylocaldum</taxon>
    </lineage>
</organism>
<reference evidence="1 2" key="1">
    <citation type="submission" date="2023-03" db="EMBL/GenBank/DDBJ databases">
        <authorList>
            <person name="Pearce D."/>
        </authorList>
    </citation>
    <scope>NUCLEOTIDE SEQUENCE [LARGE SCALE GENOMIC DNA]</scope>
    <source>
        <strain evidence="1">Msz</strain>
    </source>
</reference>
<evidence type="ECO:0000313" key="1">
    <source>
        <dbReference type="EMBL" id="CAI8827112.1"/>
    </source>
</evidence>